<evidence type="ECO:0000313" key="3">
    <source>
        <dbReference type="Proteomes" id="UP000248729"/>
    </source>
</evidence>
<feature type="coiled-coil region" evidence="1">
    <location>
        <begin position="384"/>
        <end position="418"/>
    </location>
</feature>
<reference evidence="2 3" key="1">
    <citation type="submission" date="2018-06" db="EMBL/GenBank/DDBJ databases">
        <title>Freshwater and sediment microbial communities from various areas in North America, analyzing microbe dynamics in response to fracking.</title>
        <authorList>
            <person name="Lamendella R."/>
        </authorList>
    </citation>
    <scope>NUCLEOTIDE SEQUENCE [LARGE SCALE GENOMIC DNA]</scope>
    <source>
        <strain evidence="2 3">99A</strain>
    </source>
</reference>
<name>A0A329EA42_VIBDI</name>
<evidence type="ECO:0008006" key="4">
    <source>
        <dbReference type="Google" id="ProtNLM"/>
    </source>
</evidence>
<protein>
    <recommendedName>
        <fullName evidence="4">DNA polymerase III beta sliding clamp subunit</fullName>
    </recommendedName>
</protein>
<dbReference type="Proteomes" id="UP000248729">
    <property type="component" value="Unassembled WGS sequence"/>
</dbReference>
<evidence type="ECO:0000256" key="1">
    <source>
        <dbReference type="SAM" id="Coils"/>
    </source>
</evidence>
<dbReference type="RefSeq" id="WP_112403845.1">
    <property type="nucleotide sequence ID" value="NZ_QLTR01000010.1"/>
</dbReference>
<accession>A0A329EA42</accession>
<gene>
    <name evidence="2" type="ORF">DET48_110150</name>
</gene>
<proteinExistence type="predicted"/>
<evidence type="ECO:0000313" key="2">
    <source>
        <dbReference type="EMBL" id="RAS64364.1"/>
    </source>
</evidence>
<comment type="caution">
    <text evidence="2">The sequence shown here is derived from an EMBL/GenBank/DDBJ whole genome shotgun (WGS) entry which is preliminary data.</text>
</comment>
<keyword evidence="1" id="KW-0175">Coiled coil</keyword>
<dbReference type="EMBL" id="QLTR01000010">
    <property type="protein sequence ID" value="RAS64364.1"/>
    <property type="molecule type" value="Genomic_DNA"/>
</dbReference>
<organism evidence="2 3">
    <name type="scientific">Vibrio diazotrophicus</name>
    <dbReference type="NCBI Taxonomy" id="685"/>
    <lineage>
        <taxon>Bacteria</taxon>
        <taxon>Pseudomonadati</taxon>
        <taxon>Pseudomonadota</taxon>
        <taxon>Gammaproteobacteria</taxon>
        <taxon>Vibrionales</taxon>
        <taxon>Vibrionaceae</taxon>
        <taxon>Vibrio</taxon>
    </lineage>
</organism>
<dbReference type="AlphaFoldDB" id="A0A329EA42"/>
<sequence length="425" mass="48639">MNIIIPANKRSLLESLSQGIDTHFANCVVTVLVNKTQNTITFINGQLPLCDHYTFMLDERSISLKNKHFSLDASFTKQLINYFIQGEDIKLEFEIQPSGTMFLEVLDRSTRLKDELQSTALRRCQCSAPSDEHLTYWANTPKCPTTKTSKATIERIVYEAHKNLPFEYLQLNKEENYVRIQRQGVVEDKALPLDMKLPVSMVLTPDTTMQMTKLCQMTSGNEIEIAQQGETITFKTPECTLTCSLAGVEEFYQKKTVPIQALKYVALNLFTLKKELNHCVKEYSQIKKADEFLLYIGDEKAAIAVLIPPYAFTKLIHVFEVGESKTNVGSLFRFSPKELEGVRVKNLQEATKTRLDIFETALGELKLGVYYSLEDNLPYTTISIERDERQLDSVLKMIKDLEEKQTDNNSTIKEKQQDLFIFSDD</sequence>